<feature type="domain" description="Response regulatory" evidence="6">
    <location>
        <begin position="2"/>
        <end position="116"/>
    </location>
</feature>
<organism evidence="7 8">
    <name type="scientific">Paenibacillus illinoisensis</name>
    <dbReference type="NCBI Taxonomy" id="59845"/>
    <lineage>
        <taxon>Bacteria</taxon>
        <taxon>Bacillati</taxon>
        <taxon>Bacillota</taxon>
        <taxon>Bacilli</taxon>
        <taxon>Bacillales</taxon>
        <taxon>Paenibacillaceae</taxon>
        <taxon>Paenibacillus</taxon>
    </lineage>
</organism>
<dbReference type="Gene3D" id="3.40.50.2300">
    <property type="match status" value="1"/>
</dbReference>
<keyword evidence="1" id="KW-0902">Two-component regulatory system</keyword>
<proteinExistence type="predicted"/>
<dbReference type="InterPro" id="IPR011006">
    <property type="entry name" value="CheY-like_superfamily"/>
</dbReference>
<dbReference type="InterPro" id="IPR001789">
    <property type="entry name" value="Sig_transdc_resp-reg_receiver"/>
</dbReference>
<dbReference type="SUPFAM" id="SSF46894">
    <property type="entry name" value="C-terminal effector domain of the bipartite response regulators"/>
    <property type="match status" value="1"/>
</dbReference>
<dbReference type="SMART" id="SM00448">
    <property type="entry name" value="REC"/>
    <property type="match status" value="1"/>
</dbReference>
<dbReference type="SUPFAM" id="SSF48452">
    <property type="entry name" value="TPR-like"/>
    <property type="match status" value="1"/>
</dbReference>
<dbReference type="InterPro" id="IPR016032">
    <property type="entry name" value="Sig_transdc_resp-reg_C-effctor"/>
</dbReference>
<dbReference type="PANTHER" id="PTHR35807">
    <property type="entry name" value="TRANSCRIPTIONAL REGULATOR REDD-RELATED"/>
    <property type="match status" value="1"/>
</dbReference>
<evidence type="ECO:0000256" key="2">
    <source>
        <dbReference type="ARBA" id="ARBA00023015"/>
    </source>
</evidence>
<evidence type="ECO:0000256" key="5">
    <source>
        <dbReference type="PROSITE-ProRule" id="PRU00169"/>
    </source>
</evidence>
<reference evidence="7 8" key="1">
    <citation type="submission" date="2018-01" db="EMBL/GenBank/DDBJ databases">
        <title>Genome sequence of the PGP bacterium Paenibacillus illinoisensis E3.</title>
        <authorList>
            <person name="Rolli E."/>
            <person name="Marasco R."/>
            <person name="Bessem C."/>
            <person name="Michoud G."/>
            <person name="Gaiarsa S."/>
            <person name="Borin S."/>
            <person name="Daffonchio D."/>
        </authorList>
    </citation>
    <scope>NUCLEOTIDE SEQUENCE [LARGE SCALE GENOMIC DNA]</scope>
    <source>
        <strain evidence="7 8">E3</strain>
    </source>
</reference>
<dbReference type="EMBL" id="PRLG01000018">
    <property type="protein sequence ID" value="PYY29235.1"/>
    <property type="molecule type" value="Genomic_DNA"/>
</dbReference>
<dbReference type="RefSeq" id="WP_110758389.1">
    <property type="nucleotide sequence ID" value="NZ_PRLG01000018.1"/>
</dbReference>
<dbReference type="InterPro" id="IPR051677">
    <property type="entry name" value="AfsR-DnrI-RedD_regulator"/>
</dbReference>
<feature type="modified residue" description="4-aspartylphosphate" evidence="5">
    <location>
        <position position="53"/>
    </location>
</feature>
<evidence type="ECO:0000256" key="1">
    <source>
        <dbReference type="ARBA" id="ARBA00023012"/>
    </source>
</evidence>
<name>A0A2W0CLV7_9BACL</name>
<dbReference type="PANTHER" id="PTHR35807:SF2">
    <property type="entry name" value="TRANSCRIPTIONAL ACTIVATOR DOMAIN"/>
    <property type="match status" value="1"/>
</dbReference>
<dbReference type="InterPro" id="IPR005158">
    <property type="entry name" value="BTAD"/>
</dbReference>
<dbReference type="SUPFAM" id="SSF52172">
    <property type="entry name" value="CheY-like"/>
    <property type="match status" value="1"/>
</dbReference>
<evidence type="ECO:0000256" key="4">
    <source>
        <dbReference type="ARBA" id="ARBA00023163"/>
    </source>
</evidence>
<dbReference type="InterPro" id="IPR011990">
    <property type="entry name" value="TPR-like_helical_dom_sf"/>
</dbReference>
<protein>
    <submittedName>
        <fullName evidence="7">Chemotaxis protein CheY</fullName>
    </submittedName>
</protein>
<dbReference type="InterPro" id="IPR036388">
    <property type="entry name" value="WH-like_DNA-bd_sf"/>
</dbReference>
<dbReference type="Gene3D" id="1.25.40.10">
    <property type="entry name" value="Tetratricopeptide repeat domain"/>
    <property type="match status" value="1"/>
</dbReference>
<gene>
    <name evidence="7" type="ORF">PIL02S_02184</name>
</gene>
<accession>A0A2W0CLV7</accession>
<dbReference type="Pfam" id="PF00072">
    <property type="entry name" value="Response_reg"/>
    <property type="match status" value="1"/>
</dbReference>
<dbReference type="Gene3D" id="1.10.10.10">
    <property type="entry name" value="Winged helix-like DNA-binding domain superfamily/Winged helix DNA-binding domain"/>
    <property type="match status" value="1"/>
</dbReference>
<evidence type="ECO:0000313" key="8">
    <source>
        <dbReference type="Proteomes" id="UP000247459"/>
    </source>
</evidence>
<dbReference type="Proteomes" id="UP000247459">
    <property type="component" value="Unassembled WGS sequence"/>
</dbReference>
<evidence type="ECO:0000313" key="7">
    <source>
        <dbReference type="EMBL" id="PYY29235.1"/>
    </source>
</evidence>
<dbReference type="GO" id="GO:0000160">
    <property type="term" value="P:phosphorelay signal transduction system"/>
    <property type="evidence" value="ECO:0007669"/>
    <property type="project" value="UniProtKB-KW"/>
</dbReference>
<sequence length="387" mass="44599">MRAIVIDDEKPAQLHLERLLLSDGRITPVQCFSTARDGLDFLAKERVDVVFLDIGMPEMNGLEAAEYIQQLDNNIRIIFVTAYADHAVEAFELHALDYVLKPVSSARLGKTIDRIAAWKSAMPEMAATAEVKEPVSNAAEDDIQLPGLLAFKHLDIYRSLKPEATKHKWRTTKSQELFAFLFHHRGEWVSKEILLDKLWADVTLEKGLTHLHTSVYQIRKLFKEWSMTGKLEYNMNRYRLLPGNLVSDVEQFELGAGYAEVTSTNVEELREIMLLYRGDYLEEHDYPWAQSKARELRRKYIRLVMDLADWNMKHGRGKDATEQLLDLQEREPYAEEICRLMMKVYASMGDGSAILQVYSSFAKTLLEDLGHQPEQETSRLFQELTAK</sequence>
<keyword evidence="4" id="KW-0804">Transcription</keyword>
<dbReference type="Pfam" id="PF03704">
    <property type="entry name" value="BTAD"/>
    <property type="match status" value="1"/>
</dbReference>
<dbReference type="AlphaFoldDB" id="A0A2W0CLV7"/>
<dbReference type="GO" id="GO:0003677">
    <property type="term" value="F:DNA binding"/>
    <property type="evidence" value="ECO:0007669"/>
    <property type="project" value="UniProtKB-KW"/>
</dbReference>
<dbReference type="GO" id="GO:0006355">
    <property type="term" value="P:regulation of DNA-templated transcription"/>
    <property type="evidence" value="ECO:0007669"/>
    <property type="project" value="InterPro"/>
</dbReference>
<keyword evidence="2" id="KW-0805">Transcription regulation</keyword>
<keyword evidence="3" id="KW-0238">DNA-binding</keyword>
<keyword evidence="5" id="KW-0597">Phosphoprotein</keyword>
<comment type="caution">
    <text evidence="7">The sequence shown here is derived from an EMBL/GenBank/DDBJ whole genome shotgun (WGS) entry which is preliminary data.</text>
</comment>
<dbReference type="PROSITE" id="PS50110">
    <property type="entry name" value="RESPONSE_REGULATORY"/>
    <property type="match status" value="1"/>
</dbReference>
<dbReference type="OrthoDB" id="3190595at2"/>
<dbReference type="SMART" id="SM01043">
    <property type="entry name" value="BTAD"/>
    <property type="match status" value="1"/>
</dbReference>
<evidence type="ECO:0000256" key="3">
    <source>
        <dbReference type="ARBA" id="ARBA00023125"/>
    </source>
</evidence>
<evidence type="ECO:0000259" key="6">
    <source>
        <dbReference type="PROSITE" id="PS50110"/>
    </source>
</evidence>